<sequence length="101" mass="12030">MTGAYPREPVIDVALRRIIWRWHLQDLVPLREIAKHLGISRNTVRRYVRAETTEPDYGDRHSASAIVPYAFQLTGWLKKESQTREKRRGLHSSRRTYRNWS</sequence>
<gene>
    <name evidence="3" type="ORF">GEV02_21125</name>
</gene>
<name>A0A6A7N6P8_9BURK</name>
<evidence type="ECO:0000259" key="2">
    <source>
        <dbReference type="PROSITE" id="PS50531"/>
    </source>
</evidence>
<dbReference type="PROSITE" id="PS50531">
    <property type="entry name" value="HTH_IS21"/>
    <property type="match status" value="1"/>
</dbReference>
<accession>A0A6A7N6P8</accession>
<comment type="caution">
    <text evidence="3">The sequence shown here is derived from an EMBL/GenBank/DDBJ whole genome shotgun (WGS) entry which is preliminary data.</text>
</comment>
<feature type="compositionally biased region" description="Basic residues" evidence="1">
    <location>
        <begin position="85"/>
        <end position="101"/>
    </location>
</feature>
<dbReference type="Pfam" id="PF13384">
    <property type="entry name" value="HTH_23"/>
    <property type="match status" value="1"/>
</dbReference>
<feature type="domain" description="HTH IS21-type" evidence="2">
    <location>
        <begin position="15"/>
        <end position="77"/>
    </location>
</feature>
<evidence type="ECO:0000313" key="4">
    <source>
        <dbReference type="Proteomes" id="UP000440498"/>
    </source>
</evidence>
<evidence type="ECO:0000313" key="3">
    <source>
        <dbReference type="EMBL" id="MQA40659.1"/>
    </source>
</evidence>
<proteinExistence type="predicted"/>
<evidence type="ECO:0000256" key="1">
    <source>
        <dbReference type="SAM" id="MobiDB-lite"/>
    </source>
</evidence>
<keyword evidence="4" id="KW-1185">Reference proteome</keyword>
<feature type="region of interest" description="Disordered" evidence="1">
    <location>
        <begin position="80"/>
        <end position="101"/>
    </location>
</feature>
<reference evidence="3 4" key="1">
    <citation type="submission" date="2019-10" db="EMBL/GenBank/DDBJ databases">
        <title>Two novel species isolated from a subtropical stream in China.</title>
        <authorList>
            <person name="Lu H."/>
        </authorList>
    </citation>
    <scope>NUCLEOTIDE SEQUENCE [LARGE SCALE GENOMIC DNA]</scope>
    <source>
        <strain evidence="3 4">FT29W</strain>
    </source>
</reference>
<dbReference type="AlphaFoldDB" id="A0A6A7N6P8"/>
<organism evidence="3 4">
    <name type="scientific">Rugamonas aquatica</name>
    <dbReference type="NCBI Taxonomy" id="2743357"/>
    <lineage>
        <taxon>Bacteria</taxon>
        <taxon>Pseudomonadati</taxon>
        <taxon>Pseudomonadota</taxon>
        <taxon>Betaproteobacteria</taxon>
        <taxon>Burkholderiales</taxon>
        <taxon>Oxalobacteraceae</taxon>
        <taxon>Telluria group</taxon>
        <taxon>Rugamonas</taxon>
    </lineage>
</organism>
<dbReference type="RefSeq" id="WP_152839955.1">
    <property type="nucleotide sequence ID" value="NZ_WHUG01000009.1"/>
</dbReference>
<dbReference type="Proteomes" id="UP000440498">
    <property type="component" value="Unassembled WGS sequence"/>
</dbReference>
<dbReference type="InterPro" id="IPR017894">
    <property type="entry name" value="HTH_IS21_transposase_type"/>
</dbReference>
<dbReference type="EMBL" id="WHUG01000009">
    <property type="protein sequence ID" value="MQA40659.1"/>
    <property type="molecule type" value="Genomic_DNA"/>
</dbReference>
<protein>
    <submittedName>
        <fullName evidence="3">HTH domain-containing protein</fullName>
    </submittedName>
</protein>